<organism evidence="2">
    <name type="scientific">Demequina capsici</name>
    <dbReference type="NCBI Taxonomy" id="3075620"/>
    <lineage>
        <taxon>Bacteria</taxon>
        <taxon>Bacillati</taxon>
        <taxon>Actinomycetota</taxon>
        <taxon>Actinomycetes</taxon>
        <taxon>Micrococcales</taxon>
        <taxon>Demequinaceae</taxon>
        <taxon>Demequina</taxon>
    </lineage>
</organism>
<dbReference type="PANTHER" id="PTHR33747:SF1">
    <property type="entry name" value="ADENYLATE CYCLASE-ASSOCIATED CAP C-TERMINAL DOMAIN-CONTAINING PROTEIN"/>
    <property type="match status" value="1"/>
</dbReference>
<sequence length="125" mass="13855">MVACPCGSGRSFADCCRPFVRGELEPPTAEALMRSRYTAYARRDEDYLFRTWHESSRPMTLDVDAVDWRGLNVIGTTGGGPDDVEGTVTFVAHHSTGAISTGSMRETSRFVKQDGRWLYVDGDVD</sequence>
<dbReference type="AlphaFoldDB" id="A0AA96FD46"/>
<accession>A0AA96FD46</accession>
<dbReference type="PANTHER" id="PTHR33747">
    <property type="entry name" value="UPF0225 PROTEIN SCO1677"/>
    <property type="match status" value="1"/>
</dbReference>
<evidence type="ECO:0000259" key="1">
    <source>
        <dbReference type="Pfam" id="PF17775"/>
    </source>
</evidence>
<dbReference type="Gene3D" id="3.10.450.50">
    <property type="match status" value="1"/>
</dbReference>
<dbReference type="KEGG" id="dcp:RN607_00180"/>
<dbReference type="InterPro" id="IPR004027">
    <property type="entry name" value="SEC_C_motif"/>
</dbReference>
<name>A0AA96FD46_9MICO</name>
<reference evidence="2" key="1">
    <citation type="submission" date="2023-09" db="EMBL/GenBank/DDBJ databases">
        <title>Demequina sp. a novel bacteria isolated from Capsicum annuum.</title>
        <authorList>
            <person name="Humaira Z."/>
            <person name="Lee J."/>
            <person name="Cho D."/>
        </authorList>
    </citation>
    <scope>NUCLEOTIDE SEQUENCE</scope>
    <source>
        <strain evidence="2">PMTSA13</strain>
    </source>
</reference>
<dbReference type="Proteomes" id="UP001303408">
    <property type="component" value="Chromosome"/>
</dbReference>
<dbReference type="RefSeq" id="WP_313543481.1">
    <property type="nucleotide sequence ID" value="NZ_CP134880.1"/>
</dbReference>
<dbReference type="SUPFAM" id="SSF54427">
    <property type="entry name" value="NTF2-like"/>
    <property type="match status" value="1"/>
</dbReference>
<dbReference type="EMBL" id="CP134880">
    <property type="protein sequence ID" value="WNM27454.1"/>
    <property type="molecule type" value="Genomic_DNA"/>
</dbReference>
<feature type="domain" description="YchJ-like middle NTF2-like" evidence="1">
    <location>
        <begin position="28"/>
        <end position="122"/>
    </location>
</feature>
<protein>
    <submittedName>
        <fullName evidence="2">YchJ family protein</fullName>
    </submittedName>
</protein>
<dbReference type="Pfam" id="PF02810">
    <property type="entry name" value="SEC-C"/>
    <property type="match status" value="1"/>
</dbReference>
<dbReference type="Pfam" id="PF17775">
    <property type="entry name" value="YchJ_M-like"/>
    <property type="match status" value="1"/>
</dbReference>
<dbReference type="InterPro" id="IPR048469">
    <property type="entry name" value="YchJ-like_M"/>
</dbReference>
<dbReference type="InterPro" id="IPR032710">
    <property type="entry name" value="NTF2-like_dom_sf"/>
</dbReference>
<gene>
    <name evidence="2" type="ORF">RN607_00180</name>
</gene>
<proteinExistence type="predicted"/>
<evidence type="ECO:0000313" key="2">
    <source>
        <dbReference type="EMBL" id="WNM27454.1"/>
    </source>
</evidence>